<organism evidence="1 2">
    <name type="scientific">Gymnopilus dilepis</name>
    <dbReference type="NCBI Taxonomy" id="231916"/>
    <lineage>
        <taxon>Eukaryota</taxon>
        <taxon>Fungi</taxon>
        <taxon>Dikarya</taxon>
        <taxon>Basidiomycota</taxon>
        <taxon>Agaricomycotina</taxon>
        <taxon>Agaricomycetes</taxon>
        <taxon>Agaricomycetidae</taxon>
        <taxon>Agaricales</taxon>
        <taxon>Agaricineae</taxon>
        <taxon>Hymenogastraceae</taxon>
        <taxon>Gymnopilus</taxon>
    </lineage>
</organism>
<dbReference type="Proteomes" id="UP000284706">
    <property type="component" value="Unassembled WGS sequence"/>
</dbReference>
<dbReference type="AlphaFoldDB" id="A0A409XZH5"/>
<dbReference type="EMBL" id="NHYE01001391">
    <property type="protein sequence ID" value="PPQ96187.1"/>
    <property type="molecule type" value="Genomic_DNA"/>
</dbReference>
<evidence type="ECO:0000313" key="2">
    <source>
        <dbReference type="Proteomes" id="UP000284706"/>
    </source>
</evidence>
<sequence>MFSTVWGVEAALGHGRPSESVGSAFVSGYRLETKQGEPPRAFVSTGAGLVATRSSVGSVIRASRPKEARSARPSGFDWLVALCKVRWARLRDLGNK</sequence>
<protein>
    <submittedName>
        <fullName evidence="1">Uncharacterized protein</fullName>
    </submittedName>
</protein>
<comment type="caution">
    <text evidence="1">The sequence shown here is derived from an EMBL/GenBank/DDBJ whole genome shotgun (WGS) entry which is preliminary data.</text>
</comment>
<gene>
    <name evidence="1" type="ORF">CVT26_004822</name>
</gene>
<proteinExistence type="predicted"/>
<name>A0A409XZH5_9AGAR</name>
<evidence type="ECO:0000313" key="1">
    <source>
        <dbReference type="EMBL" id="PPQ96187.1"/>
    </source>
</evidence>
<dbReference type="InParanoid" id="A0A409XZH5"/>
<reference evidence="1 2" key="1">
    <citation type="journal article" date="2018" name="Evol. Lett.">
        <title>Horizontal gene cluster transfer increased hallucinogenic mushroom diversity.</title>
        <authorList>
            <person name="Reynolds H.T."/>
            <person name="Vijayakumar V."/>
            <person name="Gluck-Thaler E."/>
            <person name="Korotkin H.B."/>
            <person name="Matheny P.B."/>
            <person name="Slot J.C."/>
        </authorList>
    </citation>
    <scope>NUCLEOTIDE SEQUENCE [LARGE SCALE GENOMIC DNA]</scope>
    <source>
        <strain evidence="1 2">SRW20</strain>
    </source>
</reference>
<accession>A0A409XZH5</accession>
<keyword evidence="2" id="KW-1185">Reference proteome</keyword>